<dbReference type="AlphaFoldDB" id="A1SV60"/>
<proteinExistence type="predicted"/>
<dbReference type="EMBL" id="CP000510">
    <property type="protein sequence ID" value="ABM03375.1"/>
    <property type="molecule type" value="Genomic_DNA"/>
</dbReference>
<accession>A1SV60</accession>
<name>A1SV60_PSYIN</name>
<evidence type="ECO:0008006" key="3">
    <source>
        <dbReference type="Google" id="ProtNLM"/>
    </source>
</evidence>
<dbReference type="HOGENOM" id="CLU_156443_0_0_6"/>
<dbReference type="Proteomes" id="UP000000639">
    <property type="component" value="Chromosome"/>
</dbReference>
<sequence>MKLYGGIDLHSNNSVFSIKDKTGDVIARRKLPNDIKQILLFLSPFKLQLAGLVVESTFNWYWLVDGLNDANYQVHLANTTAIQQYSGLKYADDNSAR</sequence>
<keyword evidence="2" id="KW-1185">Reference proteome</keyword>
<dbReference type="RefSeq" id="WP_011769935.1">
    <property type="nucleotide sequence ID" value="NC_008709.1"/>
</dbReference>
<reference evidence="1 2" key="1">
    <citation type="submission" date="2007-01" db="EMBL/GenBank/DDBJ databases">
        <title>Complete sequence of Psychromonas ingrahamii 37.</title>
        <authorList>
            <consortium name="US DOE Joint Genome Institute"/>
            <person name="Copeland A."/>
            <person name="Lucas S."/>
            <person name="Lapidus A."/>
            <person name="Barry K."/>
            <person name="Detter J.C."/>
            <person name="Glavina del Rio T."/>
            <person name="Hammon N."/>
            <person name="Israni S."/>
            <person name="Dalin E."/>
            <person name="Tice H."/>
            <person name="Pitluck S."/>
            <person name="Thompson L.S."/>
            <person name="Brettin T."/>
            <person name="Bruce D."/>
            <person name="Han C."/>
            <person name="Tapia R."/>
            <person name="Schmutz J."/>
            <person name="Larimer F."/>
            <person name="Land M."/>
            <person name="Hauser L."/>
            <person name="Kyrpides N."/>
            <person name="Ivanova N."/>
            <person name="Staley J."/>
            <person name="Richardson P."/>
        </authorList>
    </citation>
    <scope>NUCLEOTIDE SEQUENCE [LARGE SCALE GENOMIC DNA]</scope>
    <source>
        <strain evidence="1 2">37</strain>
    </source>
</reference>
<protein>
    <recommendedName>
        <fullName evidence="3">Transposase IS116/IS110/IS902 family protein</fullName>
    </recommendedName>
</protein>
<organism evidence="1 2">
    <name type="scientific">Psychromonas ingrahamii (strain DSM 17664 / CCUG 51855 / 37)</name>
    <dbReference type="NCBI Taxonomy" id="357804"/>
    <lineage>
        <taxon>Bacteria</taxon>
        <taxon>Pseudomonadati</taxon>
        <taxon>Pseudomonadota</taxon>
        <taxon>Gammaproteobacteria</taxon>
        <taxon>Alteromonadales</taxon>
        <taxon>Psychromonadaceae</taxon>
        <taxon>Psychromonas</taxon>
    </lineage>
</organism>
<evidence type="ECO:0000313" key="1">
    <source>
        <dbReference type="EMBL" id="ABM03375.1"/>
    </source>
</evidence>
<dbReference type="KEGG" id="pin:Ping_1576"/>
<gene>
    <name evidence="1" type="ordered locus">Ping_1576</name>
</gene>
<dbReference type="eggNOG" id="COG3547">
    <property type="taxonomic scope" value="Bacteria"/>
</dbReference>
<evidence type="ECO:0000313" key="2">
    <source>
        <dbReference type="Proteomes" id="UP000000639"/>
    </source>
</evidence>